<dbReference type="GO" id="GO:0005886">
    <property type="term" value="C:plasma membrane"/>
    <property type="evidence" value="ECO:0007669"/>
    <property type="project" value="UniProtKB-SubCell"/>
</dbReference>
<dbReference type="InterPro" id="IPR047196">
    <property type="entry name" value="YidC_ALB_C"/>
</dbReference>
<dbReference type="Proteomes" id="UP000198897">
    <property type="component" value="Unassembled WGS sequence"/>
</dbReference>
<feature type="transmembrane region" description="Helical" evidence="12">
    <location>
        <begin position="199"/>
        <end position="215"/>
    </location>
</feature>
<name>A0A1I2QHK0_9BACI</name>
<comment type="similarity">
    <text evidence="12">Belongs to the OXA1/ALB3/YidC family. Type 2 subfamily.</text>
</comment>
<evidence type="ECO:0000256" key="3">
    <source>
        <dbReference type="ARBA" id="ARBA00022475"/>
    </source>
</evidence>
<dbReference type="RefSeq" id="WP_089753086.1">
    <property type="nucleotide sequence ID" value="NZ_FOOG01000031.1"/>
</dbReference>
<dbReference type="AlphaFoldDB" id="A0A1I2QHK0"/>
<keyword evidence="15" id="KW-1185">Reference proteome</keyword>
<accession>A0A1I2QHK0</accession>
<dbReference type="CDD" id="cd20070">
    <property type="entry name" value="5TM_YidC_Alb3"/>
    <property type="match status" value="1"/>
</dbReference>
<keyword evidence="5 12" id="KW-0732">Signal</keyword>
<keyword evidence="4 12" id="KW-0812">Transmembrane</keyword>
<dbReference type="NCBIfam" id="TIGR03592">
    <property type="entry name" value="yidC_oxa1_cterm"/>
    <property type="match status" value="1"/>
</dbReference>
<dbReference type="InterPro" id="IPR023060">
    <property type="entry name" value="YidC/YidC1/YidC2_Firmicutes"/>
</dbReference>
<dbReference type="HAMAP" id="MF_01811">
    <property type="entry name" value="YidC_type2"/>
    <property type="match status" value="1"/>
</dbReference>
<keyword evidence="10 12" id="KW-0143">Chaperone</keyword>
<dbReference type="PANTHER" id="PTHR12428:SF65">
    <property type="entry name" value="CYTOCHROME C OXIDASE ASSEMBLY PROTEIN COX18, MITOCHONDRIAL"/>
    <property type="match status" value="1"/>
</dbReference>
<keyword evidence="2 12" id="KW-0813">Transport</keyword>
<evidence type="ECO:0000256" key="11">
    <source>
        <dbReference type="ARBA" id="ARBA00023288"/>
    </source>
</evidence>
<reference evidence="15" key="1">
    <citation type="submission" date="2016-10" db="EMBL/GenBank/DDBJ databases">
        <authorList>
            <person name="Varghese N."/>
            <person name="Submissions S."/>
        </authorList>
    </citation>
    <scope>NUCLEOTIDE SEQUENCE [LARGE SCALE GENOMIC DNA]</scope>
    <source>
        <strain evidence="15">FP5</strain>
    </source>
</reference>
<comment type="function">
    <text evidence="12">Required for the insertion and/or proper folding and/or complex formation of integral membrane proteins into the membrane. Involved in integration of membrane proteins that insert both dependently and independently of the Sec translocase complex, as well as at least some lipoproteins.</text>
</comment>
<dbReference type="PANTHER" id="PTHR12428">
    <property type="entry name" value="OXA1"/>
    <property type="match status" value="1"/>
</dbReference>
<dbReference type="GO" id="GO:0015031">
    <property type="term" value="P:protein transport"/>
    <property type="evidence" value="ECO:0007669"/>
    <property type="project" value="UniProtKB-KW"/>
</dbReference>
<keyword evidence="9" id="KW-0564">Palmitate</keyword>
<organism evidence="14 15">
    <name type="scientific">Halobacillus alkaliphilus</name>
    <dbReference type="NCBI Taxonomy" id="396056"/>
    <lineage>
        <taxon>Bacteria</taxon>
        <taxon>Bacillati</taxon>
        <taxon>Bacillota</taxon>
        <taxon>Bacilli</taxon>
        <taxon>Bacillales</taxon>
        <taxon>Bacillaceae</taxon>
        <taxon>Halobacillus</taxon>
    </lineage>
</organism>
<feature type="transmembrane region" description="Helical" evidence="12">
    <location>
        <begin position="51"/>
        <end position="71"/>
    </location>
</feature>
<keyword evidence="3 12" id="KW-1003">Cell membrane</keyword>
<dbReference type="OrthoDB" id="9780552at2"/>
<evidence type="ECO:0000256" key="1">
    <source>
        <dbReference type="ARBA" id="ARBA00004651"/>
    </source>
</evidence>
<protein>
    <recommendedName>
        <fullName evidence="12">Membrane protein insertase YidC</fullName>
    </recommendedName>
    <alternativeName>
        <fullName evidence="12">Foldase YidC</fullName>
    </alternativeName>
    <alternativeName>
        <fullName evidence="12">Membrane integrase YidC</fullName>
    </alternativeName>
    <alternativeName>
        <fullName evidence="12">Membrane protein YidC</fullName>
    </alternativeName>
</protein>
<dbReference type="PRINTS" id="PR00701">
    <property type="entry name" value="60KDINNERMP"/>
</dbReference>
<evidence type="ECO:0000256" key="2">
    <source>
        <dbReference type="ARBA" id="ARBA00022448"/>
    </source>
</evidence>
<dbReference type="GO" id="GO:0051205">
    <property type="term" value="P:protein insertion into membrane"/>
    <property type="evidence" value="ECO:0007669"/>
    <property type="project" value="TreeGrafter"/>
</dbReference>
<evidence type="ECO:0000256" key="9">
    <source>
        <dbReference type="ARBA" id="ARBA00023139"/>
    </source>
</evidence>
<dbReference type="EMBL" id="FOOG01000031">
    <property type="protein sequence ID" value="SFG27113.1"/>
    <property type="molecule type" value="Genomic_DNA"/>
</dbReference>
<gene>
    <name evidence="12" type="primary">yidC</name>
    <name evidence="14" type="ORF">SAMN05216353_13142</name>
</gene>
<sequence>MKKWISLFLISTISLTGCAPKESGGGFFSQYFVEPFIEAITFIAELFGENYGIAIILITLALRVVIMPFMLKTFKNSQDMRGKMDAVKPELNDLQSRLKQASSQEDKKKIQSEMMELYRTNEINPLNMGCLPIVLQIPIFAGIYYAIRSSEEIATHSFLWFDLGQTDLTMAVIAGVLYFIQYRVSLIGMPEEQRKQMKWMGLLSPVMILFISISSPSALPLYWAAGGAFLVIQTLVSKKLYTT</sequence>
<evidence type="ECO:0000313" key="15">
    <source>
        <dbReference type="Proteomes" id="UP000198897"/>
    </source>
</evidence>
<dbReference type="Pfam" id="PF02096">
    <property type="entry name" value="60KD_IMP"/>
    <property type="match status" value="1"/>
</dbReference>
<dbReference type="GO" id="GO:0032977">
    <property type="term" value="F:membrane insertase activity"/>
    <property type="evidence" value="ECO:0007669"/>
    <property type="project" value="InterPro"/>
</dbReference>
<feature type="transmembrane region" description="Helical" evidence="12">
    <location>
        <begin position="126"/>
        <end position="147"/>
    </location>
</feature>
<evidence type="ECO:0000256" key="12">
    <source>
        <dbReference type="HAMAP-Rule" id="MF_01811"/>
    </source>
</evidence>
<keyword evidence="6 12" id="KW-0653">Protein transport</keyword>
<keyword evidence="11 12" id="KW-0449">Lipoprotein</keyword>
<evidence type="ECO:0000256" key="6">
    <source>
        <dbReference type="ARBA" id="ARBA00022927"/>
    </source>
</evidence>
<feature type="transmembrane region" description="Helical" evidence="12">
    <location>
        <begin position="159"/>
        <end position="179"/>
    </location>
</feature>
<evidence type="ECO:0000313" key="14">
    <source>
        <dbReference type="EMBL" id="SFG27113.1"/>
    </source>
</evidence>
<evidence type="ECO:0000259" key="13">
    <source>
        <dbReference type="Pfam" id="PF02096"/>
    </source>
</evidence>
<dbReference type="PROSITE" id="PS51257">
    <property type="entry name" value="PROKAR_LIPOPROTEIN"/>
    <property type="match status" value="1"/>
</dbReference>
<evidence type="ECO:0000256" key="10">
    <source>
        <dbReference type="ARBA" id="ARBA00023186"/>
    </source>
</evidence>
<evidence type="ECO:0000256" key="5">
    <source>
        <dbReference type="ARBA" id="ARBA00022729"/>
    </source>
</evidence>
<keyword evidence="7 12" id="KW-1133">Transmembrane helix</keyword>
<comment type="subcellular location">
    <subcellularLocation>
        <location evidence="1 12">Cell membrane</location>
        <topology evidence="1 12">Multi-pass membrane protein</topology>
    </subcellularLocation>
</comment>
<evidence type="ECO:0000256" key="7">
    <source>
        <dbReference type="ARBA" id="ARBA00022989"/>
    </source>
</evidence>
<dbReference type="InterPro" id="IPR028055">
    <property type="entry name" value="YidC/Oxa/ALB_C"/>
</dbReference>
<evidence type="ECO:0000256" key="4">
    <source>
        <dbReference type="ARBA" id="ARBA00022692"/>
    </source>
</evidence>
<evidence type="ECO:0000256" key="8">
    <source>
        <dbReference type="ARBA" id="ARBA00023136"/>
    </source>
</evidence>
<feature type="domain" description="Membrane insertase YidC/Oxa/ALB C-terminal" evidence="13">
    <location>
        <begin position="51"/>
        <end position="238"/>
    </location>
</feature>
<keyword evidence="8 12" id="KW-0472">Membrane</keyword>
<proteinExistence type="inferred from homology"/>
<dbReference type="InterPro" id="IPR001708">
    <property type="entry name" value="YidC/ALB3/OXA1/COX18"/>
</dbReference>